<dbReference type="PROSITE" id="PS51379">
    <property type="entry name" value="4FE4S_FER_2"/>
    <property type="match status" value="2"/>
</dbReference>
<evidence type="ECO:0000256" key="10">
    <source>
        <dbReference type="ARBA" id="ARBA00023014"/>
    </source>
</evidence>
<proteinExistence type="predicted"/>
<dbReference type="GO" id="GO:0030313">
    <property type="term" value="C:cell envelope"/>
    <property type="evidence" value="ECO:0007669"/>
    <property type="project" value="UniProtKB-SubCell"/>
</dbReference>
<evidence type="ECO:0000256" key="1">
    <source>
        <dbReference type="ARBA" id="ARBA00001927"/>
    </source>
</evidence>
<dbReference type="GO" id="GO:0051539">
    <property type="term" value="F:4 iron, 4 sulfur cluster binding"/>
    <property type="evidence" value="ECO:0007669"/>
    <property type="project" value="UniProtKB-KW"/>
</dbReference>
<comment type="cofactor">
    <cofactor evidence="1">
        <name>[3Fe-4S] cluster</name>
        <dbReference type="ChEBI" id="CHEBI:21137"/>
    </cofactor>
</comment>
<dbReference type="EMBL" id="LAZR01009629">
    <property type="protein sequence ID" value="KKM71464.1"/>
    <property type="molecule type" value="Genomic_DNA"/>
</dbReference>
<evidence type="ECO:0000256" key="2">
    <source>
        <dbReference type="ARBA" id="ARBA00001966"/>
    </source>
</evidence>
<dbReference type="Gene3D" id="3.30.70.20">
    <property type="match status" value="3"/>
</dbReference>
<keyword evidence="6" id="KW-0479">Metal-binding</keyword>
<evidence type="ECO:0000256" key="8">
    <source>
        <dbReference type="ARBA" id="ARBA00022982"/>
    </source>
</evidence>
<keyword evidence="5" id="KW-0004">4Fe-4S</keyword>
<keyword evidence="10" id="KW-0411">Iron-sulfur</keyword>
<keyword evidence="9" id="KW-0408">Iron</keyword>
<evidence type="ECO:0000259" key="11">
    <source>
        <dbReference type="PROSITE" id="PS51379"/>
    </source>
</evidence>
<comment type="cofactor">
    <cofactor evidence="2">
        <name>[4Fe-4S] cluster</name>
        <dbReference type="ChEBI" id="CHEBI:49883"/>
    </cofactor>
</comment>
<dbReference type="SUPFAM" id="SSF54862">
    <property type="entry name" value="4Fe-4S ferredoxins"/>
    <property type="match status" value="1"/>
</dbReference>
<organism evidence="12">
    <name type="scientific">marine sediment metagenome</name>
    <dbReference type="NCBI Taxonomy" id="412755"/>
    <lineage>
        <taxon>unclassified sequences</taxon>
        <taxon>metagenomes</taxon>
        <taxon>ecological metagenomes</taxon>
    </lineage>
</organism>
<name>A0A0F9JNT1_9ZZZZ</name>
<dbReference type="InterPro" id="IPR017896">
    <property type="entry name" value="4Fe4S_Fe-S-bd"/>
</dbReference>
<evidence type="ECO:0000256" key="5">
    <source>
        <dbReference type="ARBA" id="ARBA00022485"/>
    </source>
</evidence>
<keyword evidence="4" id="KW-0813">Transport</keyword>
<dbReference type="PANTHER" id="PTHR43518:SF1">
    <property type="entry name" value="RESPIRATORY NITRATE REDUCTASE 1 BETA CHAIN"/>
    <property type="match status" value="1"/>
</dbReference>
<evidence type="ECO:0000256" key="9">
    <source>
        <dbReference type="ARBA" id="ARBA00023004"/>
    </source>
</evidence>
<dbReference type="GO" id="GO:0046872">
    <property type="term" value="F:metal ion binding"/>
    <property type="evidence" value="ECO:0007669"/>
    <property type="project" value="UniProtKB-KW"/>
</dbReference>
<dbReference type="PANTHER" id="PTHR43518">
    <property type="entry name" value="NITRATE REDUCTASE BETA SUBUNIT"/>
    <property type="match status" value="1"/>
</dbReference>
<dbReference type="GO" id="GO:0016020">
    <property type="term" value="C:membrane"/>
    <property type="evidence" value="ECO:0007669"/>
    <property type="project" value="TreeGrafter"/>
</dbReference>
<dbReference type="GO" id="GO:0009061">
    <property type="term" value="P:anaerobic respiration"/>
    <property type="evidence" value="ECO:0007669"/>
    <property type="project" value="TreeGrafter"/>
</dbReference>
<gene>
    <name evidence="12" type="ORF">LCGC14_1430340</name>
</gene>
<feature type="domain" description="4Fe-4S ferredoxin-type" evidence="11">
    <location>
        <begin position="28"/>
        <end position="57"/>
    </location>
</feature>
<evidence type="ECO:0000313" key="12">
    <source>
        <dbReference type="EMBL" id="KKM71464.1"/>
    </source>
</evidence>
<reference evidence="12" key="1">
    <citation type="journal article" date="2015" name="Nature">
        <title>Complex archaea that bridge the gap between prokaryotes and eukaryotes.</title>
        <authorList>
            <person name="Spang A."/>
            <person name="Saw J.H."/>
            <person name="Jorgensen S.L."/>
            <person name="Zaremba-Niedzwiedzka K."/>
            <person name="Martijn J."/>
            <person name="Lind A.E."/>
            <person name="van Eijk R."/>
            <person name="Schleper C."/>
            <person name="Guy L."/>
            <person name="Ettema T.J."/>
        </authorList>
    </citation>
    <scope>NUCLEOTIDE SEQUENCE</scope>
</reference>
<comment type="caution">
    <text evidence="12">The sequence shown here is derived from an EMBL/GenBank/DDBJ whole genome shotgun (WGS) entry which is preliminary data.</text>
</comment>
<comment type="subcellular location">
    <subcellularLocation>
        <location evidence="3">Cell envelope</location>
    </subcellularLocation>
</comment>
<dbReference type="GO" id="GO:0009055">
    <property type="term" value="F:electron transfer activity"/>
    <property type="evidence" value="ECO:0007669"/>
    <property type="project" value="TreeGrafter"/>
</dbReference>
<keyword evidence="8" id="KW-0249">Electron transport</keyword>
<dbReference type="CDD" id="cd10556">
    <property type="entry name" value="SER_beta"/>
    <property type="match status" value="1"/>
</dbReference>
<accession>A0A0F9JNT1</accession>
<evidence type="ECO:0000256" key="3">
    <source>
        <dbReference type="ARBA" id="ARBA00004196"/>
    </source>
</evidence>
<evidence type="ECO:0000256" key="7">
    <source>
        <dbReference type="ARBA" id="ARBA00022737"/>
    </source>
</evidence>
<evidence type="ECO:0000256" key="4">
    <source>
        <dbReference type="ARBA" id="ARBA00022448"/>
    </source>
</evidence>
<feature type="domain" description="4Fe-4S ferredoxin-type" evidence="11">
    <location>
        <begin position="180"/>
        <end position="211"/>
    </location>
</feature>
<keyword evidence="7" id="KW-0677">Repeat</keyword>
<protein>
    <recommendedName>
        <fullName evidence="11">4Fe-4S ferredoxin-type domain-containing protein</fullName>
    </recommendedName>
</protein>
<evidence type="ECO:0000256" key="6">
    <source>
        <dbReference type="ARBA" id="ARBA00022723"/>
    </source>
</evidence>
<dbReference type="AlphaFoldDB" id="A0A0F9JNT1"/>
<sequence>MEMRKVFNWQLKRRVSYVYPQSRPKKQWAMIFDLNKCIACQTCSLACKTTWTSGKGQEYMFWNNVETKPYGGYPVAWDLGILSKLKAQEWRGDKYFGKTLFEAAEKDEKILQHISEDEDWAYPNIGEDEISGMVNRGDWIATLPHRIWMFYLPRTCAHCTYPACLAACPRKAIYKRPEDGIVLIDQSRCRGYRECVRSCPYKKSMFNVETRISEKCVGCYPKIEQGEMPQCVTNCIGKIRLTGFVSTPDNSRKDNPVDYLIHEKKLALPLYPQFGLEPNIYFIPPIHVPISFQEQMFGPGVGKAVETYKNIRDDQTLKGLLVLFGSFEKILHSFKVDKEHAYGFDEKGREIISVPVTEPIYVRDVFDKNLKAYRLNTP</sequence>
<dbReference type="Pfam" id="PF13247">
    <property type="entry name" value="Fer4_11"/>
    <property type="match status" value="1"/>
</dbReference>